<dbReference type="InterPro" id="IPR010290">
    <property type="entry name" value="TM_effector"/>
</dbReference>
<dbReference type="Proteomes" id="UP000594468">
    <property type="component" value="Chromosome"/>
</dbReference>
<feature type="transmembrane region" description="Helical" evidence="7">
    <location>
        <begin position="21"/>
        <end position="39"/>
    </location>
</feature>
<keyword evidence="6 7" id="KW-0472">Membrane</keyword>
<feature type="transmembrane region" description="Helical" evidence="7">
    <location>
        <begin position="385"/>
        <end position="403"/>
    </location>
</feature>
<feature type="transmembrane region" description="Helical" evidence="7">
    <location>
        <begin position="54"/>
        <end position="74"/>
    </location>
</feature>
<name>A0A7S8E7U0_9CHLR</name>
<dbReference type="CDD" id="cd06173">
    <property type="entry name" value="MFS_MefA_like"/>
    <property type="match status" value="1"/>
</dbReference>
<dbReference type="GO" id="GO:0022857">
    <property type="term" value="F:transmembrane transporter activity"/>
    <property type="evidence" value="ECO:0007669"/>
    <property type="project" value="InterPro"/>
</dbReference>
<feature type="transmembrane region" description="Helical" evidence="7">
    <location>
        <begin position="295"/>
        <end position="312"/>
    </location>
</feature>
<dbReference type="KEGG" id="pmet:G4Y79_20155"/>
<feature type="transmembrane region" description="Helical" evidence="7">
    <location>
        <begin position="265"/>
        <end position="283"/>
    </location>
</feature>
<gene>
    <name evidence="9" type="ORF">G4Y79_20155</name>
</gene>
<keyword evidence="3" id="KW-1003">Cell membrane</keyword>
<keyword evidence="10" id="KW-1185">Reference proteome</keyword>
<accession>A0A7S8E7U0</accession>
<evidence type="ECO:0000256" key="4">
    <source>
        <dbReference type="ARBA" id="ARBA00022692"/>
    </source>
</evidence>
<proteinExistence type="predicted"/>
<dbReference type="EMBL" id="CP062983">
    <property type="protein sequence ID" value="QPC81978.1"/>
    <property type="molecule type" value="Genomic_DNA"/>
</dbReference>
<evidence type="ECO:0000259" key="8">
    <source>
        <dbReference type="PROSITE" id="PS50850"/>
    </source>
</evidence>
<dbReference type="SUPFAM" id="SSF103473">
    <property type="entry name" value="MFS general substrate transporter"/>
    <property type="match status" value="1"/>
</dbReference>
<evidence type="ECO:0000256" key="3">
    <source>
        <dbReference type="ARBA" id="ARBA00022475"/>
    </source>
</evidence>
<feature type="transmembrane region" description="Helical" evidence="7">
    <location>
        <begin position="232"/>
        <end position="253"/>
    </location>
</feature>
<feature type="transmembrane region" description="Helical" evidence="7">
    <location>
        <begin position="176"/>
        <end position="198"/>
    </location>
</feature>
<dbReference type="Pfam" id="PF05977">
    <property type="entry name" value="MFS_3"/>
    <property type="match status" value="1"/>
</dbReference>
<dbReference type="InterPro" id="IPR036259">
    <property type="entry name" value="MFS_trans_sf"/>
</dbReference>
<keyword evidence="5 7" id="KW-1133">Transmembrane helix</keyword>
<dbReference type="RefSeq" id="WP_195170048.1">
    <property type="nucleotide sequence ID" value="NZ_CP062983.1"/>
</dbReference>
<dbReference type="InterPro" id="IPR020846">
    <property type="entry name" value="MFS_dom"/>
</dbReference>
<reference evidence="9 10" key="1">
    <citation type="submission" date="2020-02" db="EMBL/GenBank/DDBJ databases">
        <authorList>
            <person name="Zheng R.K."/>
            <person name="Sun C.M."/>
        </authorList>
    </citation>
    <scope>NUCLEOTIDE SEQUENCE [LARGE SCALE GENOMIC DNA]</scope>
    <source>
        <strain evidence="10">rifampicinis</strain>
    </source>
</reference>
<evidence type="ECO:0000256" key="5">
    <source>
        <dbReference type="ARBA" id="ARBA00022989"/>
    </source>
</evidence>
<feature type="transmembrane region" description="Helical" evidence="7">
    <location>
        <begin position="356"/>
        <end position="379"/>
    </location>
</feature>
<sequence>MATIAQTTHSSMFSALRHSNFRWYFGGQFISISGSWMQTLAEGWLVFQLTHSELALGLVACAGGIPSLFLSPFAGVIVDRFSRRNILIFTQTIQMILAFILSALVFAETVQVWHVVILAFVLGLTKCLDAPARQAFIKDMVGRDDMSSGITLNSIMVNGGRVLGPSLAGVLLAGLGAGWCFFVNGVTFLAVLFSLLMIHEAYRVPGVGSGSPIRQMREGLAFSLRHHSILPLLLLAAVGSIFAVNTVTLLPAFADVVLHSPVDGLSLLSAAQGVGAVIAGLLLTPLVNYFGHGRVVSVMILVWSFSLILLANSTQVPVAIFFMIIFGFAFVLFFVNTNTMIQLEVPDNYRGRVMSLFTLTFLGLTPLSALVIGALASVIGTPQTLVITGIINGSLALAILLRWRVVWHIA</sequence>
<dbReference type="PANTHER" id="PTHR23513:SF11">
    <property type="entry name" value="STAPHYLOFERRIN A TRANSPORTER"/>
    <property type="match status" value="1"/>
</dbReference>
<evidence type="ECO:0000313" key="9">
    <source>
        <dbReference type="EMBL" id="QPC81978.1"/>
    </source>
</evidence>
<dbReference type="PROSITE" id="PS50850">
    <property type="entry name" value="MFS"/>
    <property type="match status" value="1"/>
</dbReference>
<keyword evidence="4 7" id="KW-0812">Transmembrane</keyword>
<feature type="transmembrane region" description="Helical" evidence="7">
    <location>
        <begin position="318"/>
        <end position="335"/>
    </location>
</feature>
<evidence type="ECO:0000256" key="6">
    <source>
        <dbReference type="ARBA" id="ARBA00023136"/>
    </source>
</evidence>
<evidence type="ECO:0000256" key="7">
    <source>
        <dbReference type="SAM" id="Phobius"/>
    </source>
</evidence>
<dbReference type="AlphaFoldDB" id="A0A7S8E7U0"/>
<evidence type="ECO:0000313" key="10">
    <source>
        <dbReference type="Proteomes" id="UP000594468"/>
    </source>
</evidence>
<comment type="subcellular location">
    <subcellularLocation>
        <location evidence="1">Cell membrane</location>
        <topology evidence="1">Multi-pass membrane protein</topology>
    </subcellularLocation>
</comment>
<dbReference type="PANTHER" id="PTHR23513">
    <property type="entry name" value="INTEGRAL MEMBRANE EFFLUX PROTEIN-RELATED"/>
    <property type="match status" value="1"/>
</dbReference>
<feature type="domain" description="Major facilitator superfamily (MFS) profile" evidence="8">
    <location>
        <begin position="1"/>
        <end position="410"/>
    </location>
</feature>
<protein>
    <submittedName>
        <fullName evidence="9">MFS transporter</fullName>
    </submittedName>
</protein>
<dbReference type="Gene3D" id="1.20.1250.20">
    <property type="entry name" value="MFS general substrate transporter like domains"/>
    <property type="match status" value="1"/>
</dbReference>
<keyword evidence="2" id="KW-0813">Transport</keyword>
<evidence type="ECO:0000256" key="2">
    <source>
        <dbReference type="ARBA" id="ARBA00022448"/>
    </source>
</evidence>
<organism evidence="9 10">
    <name type="scientific">Phototrophicus methaneseepsis</name>
    <dbReference type="NCBI Taxonomy" id="2710758"/>
    <lineage>
        <taxon>Bacteria</taxon>
        <taxon>Bacillati</taxon>
        <taxon>Chloroflexota</taxon>
        <taxon>Candidatus Thermofontia</taxon>
        <taxon>Phototrophicales</taxon>
        <taxon>Phototrophicaceae</taxon>
        <taxon>Phototrophicus</taxon>
    </lineage>
</organism>
<evidence type="ECO:0000256" key="1">
    <source>
        <dbReference type="ARBA" id="ARBA00004651"/>
    </source>
</evidence>
<dbReference type="GO" id="GO:0005886">
    <property type="term" value="C:plasma membrane"/>
    <property type="evidence" value="ECO:0007669"/>
    <property type="project" value="UniProtKB-SubCell"/>
</dbReference>